<sequence length="70" mass="7617">MQISARNQLEGIIREIHEGPINSDIKIEIAPEIFVTAQITTSSVHRLKLAVGKTAYAIIKADSVMVGVDD</sequence>
<dbReference type="NCBIfam" id="TIGR00638">
    <property type="entry name" value="Mop"/>
    <property type="match status" value="1"/>
</dbReference>
<name>A0A9E9LQL1_9BURK</name>
<dbReference type="Proteomes" id="UP001164819">
    <property type="component" value="Chromosome"/>
</dbReference>
<dbReference type="GO" id="GO:0015689">
    <property type="term" value="P:molybdate ion transport"/>
    <property type="evidence" value="ECO:0007669"/>
    <property type="project" value="InterPro"/>
</dbReference>
<dbReference type="InterPro" id="IPR004606">
    <property type="entry name" value="Mop_domain"/>
</dbReference>
<gene>
    <name evidence="1" type="ORF">NB646_02930</name>
</gene>
<organism evidence="1">
    <name type="scientific">Oxalobacter aliiformigenes</name>
    <dbReference type="NCBI Taxonomy" id="2946593"/>
    <lineage>
        <taxon>Bacteria</taxon>
        <taxon>Pseudomonadati</taxon>
        <taxon>Pseudomonadota</taxon>
        <taxon>Betaproteobacteria</taxon>
        <taxon>Burkholderiales</taxon>
        <taxon>Oxalobacteraceae</taxon>
        <taxon>Oxalobacter</taxon>
    </lineage>
</organism>
<dbReference type="EMBL" id="CP098251">
    <property type="protein sequence ID" value="WAV91723.1"/>
    <property type="molecule type" value="Genomic_DNA"/>
</dbReference>
<dbReference type="Gene3D" id="2.40.50.100">
    <property type="match status" value="1"/>
</dbReference>
<dbReference type="InterPro" id="IPR005116">
    <property type="entry name" value="Transp-assoc_OB_typ1"/>
</dbReference>
<dbReference type="PROSITE" id="PS51866">
    <property type="entry name" value="MOP"/>
    <property type="match status" value="1"/>
</dbReference>
<dbReference type="RefSeq" id="WP_269281558.1">
    <property type="nucleotide sequence ID" value="NZ_CP098247.1"/>
</dbReference>
<proteinExistence type="predicted"/>
<protein>
    <submittedName>
        <fullName evidence="1">Molybdopterin-binding protein</fullName>
    </submittedName>
</protein>
<evidence type="ECO:0000313" key="1">
    <source>
        <dbReference type="EMBL" id="WAV91723.1"/>
    </source>
</evidence>
<dbReference type="Pfam" id="PF03459">
    <property type="entry name" value="TOBE"/>
    <property type="match status" value="1"/>
</dbReference>
<reference evidence="1" key="1">
    <citation type="journal article" date="2022" name="Front. Microbiol.">
        <title>New perspectives on an old grouping: The genomic and phenotypic variability of Oxalobacter formigenes and the implications for calcium oxalate stone prevention.</title>
        <authorList>
            <person name="Chmiel J.A."/>
            <person name="Carr C."/>
            <person name="Stuivenberg G.A."/>
            <person name="Venema R."/>
            <person name="Chanyi R.M."/>
            <person name="Al K.F."/>
            <person name="Giguere D."/>
            <person name="Say H."/>
            <person name="Akouris P.P."/>
            <person name="Dominguez Romero S.A."/>
            <person name="Kwong A."/>
            <person name="Tai V."/>
            <person name="Koval S.F."/>
            <person name="Razvi H."/>
            <person name="Bjazevic J."/>
            <person name="Burton J.P."/>
        </authorList>
    </citation>
    <scope>NUCLEOTIDE SEQUENCE</scope>
    <source>
        <strain evidence="1">OxK</strain>
    </source>
</reference>
<dbReference type="SUPFAM" id="SSF50331">
    <property type="entry name" value="MOP-like"/>
    <property type="match status" value="1"/>
</dbReference>
<accession>A0A9E9LQL1</accession>
<dbReference type="InterPro" id="IPR008995">
    <property type="entry name" value="Mo/tungstate-bd_C_term_dom"/>
</dbReference>
<dbReference type="AlphaFoldDB" id="A0A9E9LQL1"/>